<dbReference type="InterPro" id="IPR005247">
    <property type="entry name" value="YbhB_YbcL/LppC-like"/>
</dbReference>
<keyword evidence="3" id="KW-1185">Reference proteome</keyword>
<comment type="similarity">
    <text evidence="1">Belongs to the UPF0098 family.</text>
</comment>
<dbReference type="Gene3D" id="3.90.280.10">
    <property type="entry name" value="PEBP-like"/>
    <property type="match status" value="1"/>
</dbReference>
<dbReference type="Proteomes" id="UP000605568">
    <property type="component" value="Unassembled WGS sequence"/>
</dbReference>
<protein>
    <recommendedName>
        <fullName evidence="4">Phospholipid-binding protein, PBP family</fullName>
    </recommendedName>
</protein>
<evidence type="ECO:0000313" key="2">
    <source>
        <dbReference type="EMBL" id="GHH32335.1"/>
    </source>
</evidence>
<accession>A0ABQ3M5U3</accession>
<name>A0ABQ3M5U3_9PSEU</name>
<sequence length="164" mass="17843">MSPLWKEDVEAPKLNLGKLEITSTAFTHGGRIPDEFADFDHPVAPPLAWSTPPAGTASFALVMHDPDAPLTYGFTHWVLYGIPASVDSLTDHGASYTAGSNSLGQPGYLAPLPPVGRTHHHYYFDLYALDGDVDLRPGLNRDELLAAIHGHIIEQDRVVGTYSR</sequence>
<dbReference type="EMBL" id="BNAR01000002">
    <property type="protein sequence ID" value="GHH32335.1"/>
    <property type="molecule type" value="Genomic_DNA"/>
</dbReference>
<dbReference type="PANTHER" id="PTHR30289">
    <property type="entry name" value="UNCHARACTERIZED PROTEIN YBCL-RELATED"/>
    <property type="match status" value="1"/>
</dbReference>
<dbReference type="PANTHER" id="PTHR30289:SF1">
    <property type="entry name" value="PEBP (PHOSPHATIDYLETHANOLAMINE-BINDING PROTEIN) FAMILY PROTEIN"/>
    <property type="match status" value="1"/>
</dbReference>
<evidence type="ECO:0000256" key="1">
    <source>
        <dbReference type="ARBA" id="ARBA00007120"/>
    </source>
</evidence>
<gene>
    <name evidence="2" type="ORF">GCM10017774_13090</name>
</gene>
<dbReference type="InterPro" id="IPR008914">
    <property type="entry name" value="PEBP"/>
</dbReference>
<dbReference type="NCBIfam" id="TIGR00481">
    <property type="entry name" value="YbhB/YbcL family Raf kinase inhibitor-like protein"/>
    <property type="match status" value="1"/>
</dbReference>
<dbReference type="CDD" id="cd00865">
    <property type="entry name" value="PEBP_bact_arch"/>
    <property type="match status" value="1"/>
</dbReference>
<evidence type="ECO:0008006" key="4">
    <source>
        <dbReference type="Google" id="ProtNLM"/>
    </source>
</evidence>
<dbReference type="InterPro" id="IPR036610">
    <property type="entry name" value="PEBP-like_sf"/>
</dbReference>
<dbReference type="SUPFAM" id="SSF49777">
    <property type="entry name" value="PEBP-like"/>
    <property type="match status" value="1"/>
</dbReference>
<comment type="caution">
    <text evidence="2">The sequence shown here is derived from an EMBL/GenBank/DDBJ whole genome shotgun (WGS) entry which is preliminary data.</text>
</comment>
<dbReference type="RefSeq" id="WP_191296637.1">
    <property type="nucleotide sequence ID" value="NZ_BNAR01000002.1"/>
</dbReference>
<reference evidence="3" key="1">
    <citation type="journal article" date="2019" name="Int. J. Syst. Evol. Microbiol.">
        <title>The Global Catalogue of Microorganisms (GCM) 10K type strain sequencing project: providing services to taxonomists for standard genome sequencing and annotation.</title>
        <authorList>
            <consortium name="The Broad Institute Genomics Platform"/>
            <consortium name="The Broad Institute Genome Sequencing Center for Infectious Disease"/>
            <person name="Wu L."/>
            <person name="Ma J."/>
        </authorList>
    </citation>
    <scope>NUCLEOTIDE SEQUENCE [LARGE SCALE GENOMIC DNA]</scope>
    <source>
        <strain evidence="3">CGMCC 4.7367</strain>
    </source>
</reference>
<dbReference type="Pfam" id="PF01161">
    <property type="entry name" value="PBP"/>
    <property type="match status" value="1"/>
</dbReference>
<proteinExistence type="inferred from homology"/>
<evidence type="ECO:0000313" key="3">
    <source>
        <dbReference type="Proteomes" id="UP000605568"/>
    </source>
</evidence>
<organism evidence="2 3">
    <name type="scientific">Lentzea cavernae</name>
    <dbReference type="NCBI Taxonomy" id="2020703"/>
    <lineage>
        <taxon>Bacteria</taxon>
        <taxon>Bacillati</taxon>
        <taxon>Actinomycetota</taxon>
        <taxon>Actinomycetes</taxon>
        <taxon>Pseudonocardiales</taxon>
        <taxon>Pseudonocardiaceae</taxon>
        <taxon>Lentzea</taxon>
    </lineage>
</organism>